<evidence type="ECO:0000256" key="1">
    <source>
        <dbReference type="ARBA" id="ARBA00010701"/>
    </source>
</evidence>
<dbReference type="InterPro" id="IPR006693">
    <property type="entry name" value="AB_hydrolase_lipase"/>
</dbReference>
<sequence>MGLAVPKNKAVHRDLPGAMNPGRPGERHSPEVEDHVDFKKRSLMKSCKTSKGVMMFMHGLYLSGDDCLIPGPGKAHCYVNSDNCYDVWVPNVRGNFYSRNHTTLNPNKDSKFWDFSVDEMAILDLPAVIDYVLLETQESQLSYVAHSQGVSMLLILCAKKPEYNDKVKVGFGLSPTAWLDHSRFIVIKLQSLIAPGLTLTGPLLNTEVLKRNGLVQNAGELFCGTTTLAYPFCSSIIFAALGYNQFQITDEVLPVVFGHTPSGTSLKNFIRWGQIQNNGFSEYDYGLPKNLINYGRAKPPQYDLSSVSMPWVFLGSENDYVANVTDIKFLQTKLQKSSLCVLSDKTFGHLDFIYGKDIPNYLTPVVLSYLETVAIAIAHGCSHDAAENAIRKIMKYFCCILLSIVHTVWSANDIETKFGIKVSPRQDLPFLELANYDGYIAEQHFVTTEDGYILGLFRLPIQKSCKTSKGVMMFMHGLYLSGDDCLIPGPGKAHCYVYSDNCYDVWVPNVRGNFYSRNHTTLNPNRDSKFWDFSVDEMAVLDLPAVIDYVLLETQESQLSYVAHSQGVSMLLILCAKKPEYNDKVKVGFGLSPTAWLDHSRFIVIQLQSLIAPGLTLTGPLLNMEVLKRNGLVQNAGELFCGTTTLAYPFCSSIIFAVLGYNQFQITDEVLPVVVGHTPSGTSLKNFIRWGQIQNNGFSEYDFGLIKNLINYGTARPPQYDLSSVSMPWVFLGSENDYVANVTDIKFLQTKLQKSSLCVLSDKTFGHLDFIYGKDIPNYLTPVVLSYLETGNYTCT</sequence>
<feature type="compositionally biased region" description="Basic and acidic residues" evidence="7">
    <location>
        <begin position="24"/>
        <end position="33"/>
    </location>
</feature>
<keyword evidence="11" id="KW-1185">Reference proteome</keyword>
<gene>
    <name evidence="10" type="ORF">HW555_003424</name>
</gene>
<accession>A0A835L9C5</accession>
<proteinExistence type="inferred from homology"/>
<evidence type="ECO:0000256" key="7">
    <source>
        <dbReference type="SAM" id="MobiDB-lite"/>
    </source>
</evidence>
<dbReference type="GO" id="GO:0016042">
    <property type="term" value="P:lipid catabolic process"/>
    <property type="evidence" value="ECO:0007669"/>
    <property type="project" value="UniProtKB-KW"/>
</dbReference>
<keyword evidence="3" id="KW-0378">Hydrolase</keyword>
<keyword evidence="6" id="KW-0325">Glycoprotein</keyword>
<dbReference type="Pfam" id="PF04083">
    <property type="entry name" value="Abhydro_lipase"/>
    <property type="match status" value="1"/>
</dbReference>
<dbReference type="EMBL" id="JACKWZ010000033">
    <property type="protein sequence ID" value="KAF9420363.1"/>
    <property type="molecule type" value="Genomic_DNA"/>
</dbReference>
<feature type="domain" description="AB hydrolase-1" evidence="8">
    <location>
        <begin position="53"/>
        <end position="175"/>
    </location>
</feature>
<evidence type="ECO:0000313" key="10">
    <source>
        <dbReference type="EMBL" id="KAF9420363.1"/>
    </source>
</evidence>
<evidence type="ECO:0000256" key="3">
    <source>
        <dbReference type="ARBA" id="ARBA00022801"/>
    </source>
</evidence>
<evidence type="ECO:0000256" key="6">
    <source>
        <dbReference type="ARBA" id="ARBA00023180"/>
    </source>
</evidence>
<dbReference type="AlphaFoldDB" id="A0A835L9C5"/>
<keyword evidence="2" id="KW-0732">Signal</keyword>
<feature type="domain" description="Partial AB-hydrolase lipase" evidence="9">
    <location>
        <begin position="432"/>
        <end position="484"/>
    </location>
</feature>
<evidence type="ECO:0000259" key="9">
    <source>
        <dbReference type="Pfam" id="PF04083"/>
    </source>
</evidence>
<dbReference type="PANTHER" id="PTHR11005">
    <property type="entry name" value="LYSOSOMAL ACID LIPASE-RELATED"/>
    <property type="match status" value="1"/>
</dbReference>
<dbReference type="GO" id="GO:0016787">
    <property type="term" value="F:hydrolase activity"/>
    <property type="evidence" value="ECO:0007669"/>
    <property type="project" value="UniProtKB-KW"/>
</dbReference>
<dbReference type="FunFam" id="3.40.50.1820:FF:000057">
    <property type="entry name" value="Lipase"/>
    <property type="match status" value="1"/>
</dbReference>
<dbReference type="Proteomes" id="UP000648187">
    <property type="component" value="Unassembled WGS sequence"/>
</dbReference>
<protein>
    <submittedName>
        <fullName evidence="10">Uncharacterized protein</fullName>
    </submittedName>
</protein>
<dbReference type="FunFam" id="3.40.50.1820:FF:000021">
    <property type="entry name" value="Lipase"/>
    <property type="match status" value="1"/>
</dbReference>
<dbReference type="Gene3D" id="3.40.50.1820">
    <property type="entry name" value="alpha/beta hydrolase"/>
    <property type="match status" value="2"/>
</dbReference>
<dbReference type="InterPro" id="IPR000073">
    <property type="entry name" value="AB_hydrolase_1"/>
</dbReference>
<name>A0A835L9C5_SPOEX</name>
<evidence type="ECO:0000313" key="11">
    <source>
        <dbReference type="Proteomes" id="UP000648187"/>
    </source>
</evidence>
<keyword evidence="5" id="KW-0443">Lipid metabolism</keyword>
<keyword evidence="4" id="KW-0442">Lipid degradation</keyword>
<dbReference type="SUPFAM" id="SSF53474">
    <property type="entry name" value="alpha/beta-Hydrolases"/>
    <property type="match status" value="2"/>
</dbReference>
<dbReference type="InterPro" id="IPR029058">
    <property type="entry name" value="AB_hydrolase_fold"/>
</dbReference>
<evidence type="ECO:0000256" key="4">
    <source>
        <dbReference type="ARBA" id="ARBA00022963"/>
    </source>
</evidence>
<evidence type="ECO:0000256" key="2">
    <source>
        <dbReference type="ARBA" id="ARBA00022729"/>
    </source>
</evidence>
<organism evidence="10 11">
    <name type="scientific">Spodoptera exigua</name>
    <name type="common">Beet armyworm</name>
    <name type="synonym">Noctua fulgens</name>
    <dbReference type="NCBI Taxonomy" id="7107"/>
    <lineage>
        <taxon>Eukaryota</taxon>
        <taxon>Metazoa</taxon>
        <taxon>Ecdysozoa</taxon>
        <taxon>Arthropoda</taxon>
        <taxon>Hexapoda</taxon>
        <taxon>Insecta</taxon>
        <taxon>Pterygota</taxon>
        <taxon>Neoptera</taxon>
        <taxon>Endopterygota</taxon>
        <taxon>Lepidoptera</taxon>
        <taxon>Glossata</taxon>
        <taxon>Ditrysia</taxon>
        <taxon>Noctuoidea</taxon>
        <taxon>Noctuidae</taxon>
        <taxon>Amphipyrinae</taxon>
        <taxon>Spodoptera</taxon>
    </lineage>
</organism>
<comment type="caution">
    <text evidence="10">The sequence shown here is derived from an EMBL/GenBank/DDBJ whole genome shotgun (WGS) entry which is preliminary data.</text>
</comment>
<evidence type="ECO:0000256" key="5">
    <source>
        <dbReference type="ARBA" id="ARBA00023098"/>
    </source>
</evidence>
<reference evidence="10" key="1">
    <citation type="submission" date="2020-08" db="EMBL/GenBank/DDBJ databases">
        <title>Spodoptera exigua strain:BAW_Kor-Di-RS1 Genome sequencing and assembly.</title>
        <authorList>
            <person name="Kim J."/>
            <person name="Nam H.Y."/>
            <person name="Kwon M."/>
            <person name="Choi J.H."/>
            <person name="Cho S.R."/>
            <person name="Kim G.-H."/>
        </authorList>
    </citation>
    <scope>NUCLEOTIDE SEQUENCE</scope>
    <source>
        <strain evidence="10">BAW_Kor-Di-RS1</strain>
        <tissue evidence="10">Whole-body</tissue>
    </source>
</reference>
<feature type="region of interest" description="Disordered" evidence="7">
    <location>
        <begin position="1"/>
        <end position="33"/>
    </location>
</feature>
<dbReference type="Pfam" id="PF00561">
    <property type="entry name" value="Abhydrolase_1"/>
    <property type="match status" value="1"/>
</dbReference>
<evidence type="ECO:0000259" key="8">
    <source>
        <dbReference type="Pfam" id="PF00561"/>
    </source>
</evidence>
<comment type="similarity">
    <text evidence="1">Belongs to the AB hydrolase superfamily. Lipase family.</text>
</comment>